<dbReference type="EMBL" id="JAOZEW010000005">
    <property type="protein sequence ID" value="MCV9927286.1"/>
    <property type="molecule type" value="Genomic_DNA"/>
</dbReference>
<evidence type="ECO:0000256" key="1">
    <source>
        <dbReference type="SAM" id="Phobius"/>
    </source>
</evidence>
<feature type="transmembrane region" description="Helical" evidence="1">
    <location>
        <begin position="349"/>
        <end position="368"/>
    </location>
</feature>
<reference evidence="3" key="1">
    <citation type="submission" date="2022-10" db="EMBL/GenBank/DDBJ databases">
        <title>Two novel species of Flavobacterium.</title>
        <authorList>
            <person name="Liu Q."/>
            <person name="Xin Y.-H."/>
        </authorList>
    </citation>
    <scope>NUCLEOTIDE SEQUENCE</scope>
    <source>
        <strain evidence="3">LS1R49</strain>
    </source>
</reference>
<feature type="transmembrane region" description="Helical" evidence="1">
    <location>
        <begin position="411"/>
        <end position="433"/>
    </location>
</feature>
<feature type="signal peptide" evidence="2">
    <location>
        <begin position="1"/>
        <end position="18"/>
    </location>
</feature>
<keyword evidence="1" id="KW-0472">Membrane</keyword>
<keyword evidence="1" id="KW-0812">Transmembrane</keyword>
<accession>A0A9X2ZA76</accession>
<feature type="transmembrane region" description="Helical" evidence="1">
    <location>
        <begin position="176"/>
        <end position="198"/>
    </location>
</feature>
<name>A0A9X2ZA76_9FLAO</name>
<feature type="transmembrane region" description="Helical" evidence="1">
    <location>
        <begin position="110"/>
        <end position="127"/>
    </location>
</feature>
<proteinExistence type="predicted"/>
<feature type="chain" id="PRO_5040726985" description="DUF4271 domain-containing protein" evidence="2">
    <location>
        <begin position="19"/>
        <end position="435"/>
    </location>
</feature>
<feature type="transmembrane region" description="Helical" evidence="1">
    <location>
        <begin position="374"/>
        <end position="391"/>
    </location>
</feature>
<feature type="transmembrane region" description="Helical" evidence="1">
    <location>
        <begin position="317"/>
        <end position="337"/>
    </location>
</feature>
<protein>
    <recommendedName>
        <fullName evidence="5">DUF4271 domain-containing protein</fullName>
    </recommendedName>
</protein>
<feature type="transmembrane region" description="Helical" evidence="1">
    <location>
        <begin position="148"/>
        <end position="170"/>
    </location>
</feature>
<evidence type="ECO:0008006" key="5">
    <source>
        <dbReference type="Google" id="ProtNLM"/>
    </source>
</evidence>
<organism evidence="3 4">
    <name type="scientific">Flavobacterium shii</name>
    <dbReference type="NCBI Taxonomy" id="2987687"/>
    <lineage>
        <taxon>Bacteria</taxon>
        <taxon>Pseudomonadati</taxon>
        <taxon>Bacteroidota</taxon>
        <taxon>Flavobacteriia</taxon>
        <taxon>Flavobacteriales</taxon>
        <taxon>Flavobacteriaceae</taxon>
        <taxon>Flavobacterium</taxon>
    </lineage>
</organism>
<sequence>MKKIILLLLLLFCVSMSAKEIKETSGSFTNQVASLSDSQKSILYEFAVLQNNGSDADVYWSKHKSQFPVFSNDVRDGLAKEIFANSHVLYIPVKDSPIELWMRAQSLTTWMLYLAAFIAVCAVMGLLRNYWGLIINILIKQFAPLFRVLFSEILLTYELLLIGAVCIVFGCHIDDMVFRTVVIHVGVFLIWSQSTAIFTKKYLVRKYIYEIKNNFWENEKWEVVKTIFLPAVFVTAAILCVLYKVPGDIFYNYEVVLTSLVGIYALPIWRPIEKYIYPILIPYKDTYIEKSIYALATCTVLALLIDTLFVWLSNVDLSYVITALTSLLIISFLILSLKVNYQHNYKNYFYLQFVIILFFLSVLLYSYHIQSGEMIWVSLLGACIFIVIKYWEIPTFFFSWKRRNGSMAWGFLGMAVLLWLLAKGILYVSHLLYVV</sequence>
<feature type="transmembrane region" description="Helical" evidence="1">
    <location>
        <begin position="292"/>
        <end position="311"/>
    </location>
</feature>
<feature type="transmembrane region" description="Helical" evidence="1">
    <location>
        <begin position="251"/>
        <end position="272"/>
    </location>
</feature>
<keyword evidence="1" id="KW-1133">Transmembrane helix</keyword>
<evidence type="ECO:0000256" key="2">
    <source>
        <dbReference type="SAM" id="SignalP"/>
    </source>
</evidence>
<keyword evidence="2" id="KW-0732">Signal</keyword>
<dbReference type="AlphaFoldDB" id="A0A9X2ZA76"/>
<feature type="transmembrane region" description="Helical" evidence="1">
    <location>
        <begin position="227"/>
        <end position="245"/>
    </location>
</feature>
<evidence type="ECO:0000313" key="4">
    <source>
        <dbReference type="Proteomes" id="UP001151079"/>
    </source>
</evidence>
<dbReference type="RefSeq" id="WP_264205454.1">
    <property type="nucleotide sequence ID" value="NZ_JAOZEW010000005.1"/>
</dbReference>
<evidence type="ECO:0000313" key="3">
    <source>
        <dbReference type="EMBL" id="MCV9927286.1"/>
    </source>
</evidence>
<keyword evidence="4" id="KW-1185">Reference proteome</keyword>
<comment type="caution">
    <text evidence="3">The sequence shown here is derived from an EMBL/GenBank/DDBJ whole genome shotgun (WGS) entry which is preliminary data.</text>
</comment>
<dbReference type="Proteomes" id="UP001151079">
    <property type="component" value="Unassembled WGS sequence"/>
</dbReference>
<gene>
    <name evidence="3" type="ORF">OIU83_06460</name>
</gene>